<name>A0A1M6VGX1_9BACT</name>
<dbReference type="EMBL" id="FRAW01000018">
    <property type="protein sequence ID" value="SHK80763.1"/>
    <property type="molecule type" value="Genomic_DNA"/>
</dbReference>
<sequence length="306" mass="34943">MLGIQQKKGSSDRLCGRLVVYARIAPSAMKDGDSRRFPFGSMVRNGILAVRGEFEKNGTIKHFMQREMGTSVDQGISNLIEHIKETGGELPDGVDADTFRERLEELSSMEIIPVPAKIMFYNNEEEILQENADVYYVGEFTGMSQAHLCITSVPILYQAQYREQQNAEEQAYINELLSQIESNDLISSKTDSGEFLPGNGNLLSFVGELQELLERQVVPFLLYQAVGEELFQRCLDRFYKFMEPYKEQKDVQQIGLSICQLRADENNAKERSRLELLCKKVGAMYHERFELLPDIQKQLADLEKES</sequence>
<gene>
    <name evidence="1" type="ORF">SAMN05720469_11853</name>
</gene>
<dbReference type="Proteomes" id="UP000184275">
    <property type="component" value="Unassembled WGS sequence"/>
</dbReference>
<protein>
    <submittedName>
        <fullName evidence="1">Uncharacterized protein</fullName>
    </submittedName>
</protein>
<reference evidence="2" key="1">
    <citation type="submission" date="2016-11" db="EMBL/GenBank/DDBJ databases">
        <authorList>
            <person name="Varghese N."/>
            <person name="Submissions S."/>
        </authorList>
    </citation>
    <scope>NUCLEOTIDE SEQUENCE [LARGE SCALE GENOMIC DNA]</scope>
    <source>
        <strain evidence="2">UWOS</strain>
    </source>
</reference>
<accession>A0A1M6VGX1</accession>
<organism evidence="1 2">
    <name type="scientific">Fibrobacter intestinalis</name>
    <dbReference type="NCBI Taxonomy" id="28122"/>
    <lineage>
        <taxon>Bacteria</taxon>
        <taxon>Pseudomonadati</taxon>
        <taxon>Fibrobacterota</taxon>
        <taxon>Fibrobacteria</taxon>
        <taxon>Fibrobacterales</taxon>
        <taxon>Fibrobacteraceae</taxon>
        <taxon>Fibrobacter</taxon>
    </lineage>
</organism>
<dbReference type="AlphaFoldDB" id="A0A1M6VGX1"/>
<evidence type="ECO:0000313" key="1">
    <source>
        <dbReference type="EMBL" id="SHK80763.1"/>
    </source>
</evidence>
<keyword evidence="2" id="KW-1185">Reference proteome</keyword>
<dbReference type="RefSeq" id="WP_073304766.1">
    <property type="nucleotide sequence ID" value="NZ_FRAW01000018.1"/>
</dbReference>
<proteinExistence type="predicted"/>
<evidence type="ECO:0000313" key="2">
    <source>
        <dbReference type="Proteomes" id="UP000184275"/>
    </source>
</evidence>